<evidence type="ECO:0000256" key="8">
    <source>
        <dbReference type="ARBA" id="ARBA00023163"/>
    </source>
</evidence>
<keyword evidence="11" id="KW-1185">Reference proteome</keyword>
<keyword evidence="3 9" id="KW-0639">Primosome</keyword>
<reference evidence="10 11" key="1">
    <citation type="journal article" date="2019" name="Genome Biol. Evol.">
        <title>The Rhododendron genome and chromosomal organization provide insight into shared whole-genome duplications across the heath family (Ericaceae).</title>
        <authorList>
            <person name="Soza V.L."/>
            <person name="Lindsley D."/>
            <person name="Waalkes A."/>
            <person name="Ramage E."/>
            <person name="Patwardhan R.P."/>
            <person name="Burton J.N."/>
            <person name="Adey A."/>
            <person name="Kumar A."/>
            <person name="Qiu R."/>
            <person name="Shendure J."/>
            <person name="Hall B."/>
        </authorList>
    </citation>
    <scope>NUCLEOTIDE SEQUENCE [LARGE SCALE GENOMIC DNA]</scope>
    <source>
        <strain evidence="10">RSF 1966-606</strain>
    </source>
</reference>
<accession>A0A6A4LTW1</accession>
<dbReference type="EC" id="2.7.7.-" evidence="9"/>
<keyword evidence="7" id="KW-0479">Metal-binding</keyword>
<name>A0A6A4LTW1_9ERIC</name>
<keyword evidence="8" id="KW-0804">Transcription</keyword>
<evidence type="ECO:0000256" key="9">
    <source>
        <dbReference type="RuleBase" id="RU003514"/>
    </source>
</evidence>
<dbReference type="GO" id="GO:0046872">
    <property type="term" value="F:metal ion binding"/>
    <property type="evidence" value="ECO:0007669"/>
    <property type="project" value="UniProtKB-KW"/>
</dbReference>
<evidence type="ECO:0000256" key="2">
    <source>
        <dbReference type="ARBA" id="ARBA00022478"/>
    </source>
</evidence>
<dbReference type="PANTHER" id="PTHR10536">
    <property type="entry name" value="DNA PRIMASE SMALL SUBUNIT"/>
    <property type="match status" value="1"/>
</dbReference>
<proteinExistence type="inferred from homology"/>
<evidence type="ECO:0000256" key="3">
    <source>
        <dbReference type="ARBA" id="ARBA00022515"/>
    </source>
</evidence>
<dbReference type="Gene3D" id="3.90.920.10">
    <property type="entry name" value="DNA primase, PRIM domain"/>
    <property type="match status" value="3"/>
</dbReference>
<dbReference type="AlphaFoldDB" id="A0A6A4LTW1"/>
<dbReference type="EMBL" id="QEFC01001167">
    <property type="protein sequence ID" value="KAE9459594.1"/>
    <property type="molecule type" value="Genomic_DNA"/>
</dbReference>
<keyword evidence="4 9" id="KW-0808">Transferase</keyword>
<dbReference type="SUPFAM" id="SSF56747">
    <property type="entry name" value="Prim-pol domain"/>
    <property type="match status" value="1"/>
</dbReference>
<feature type="non-terminal residue" evidence="10">
    <location>
        <position position="1"/>
    </location>
</feature>
<keyword evidence="2 9" id="KW-0240">DNA-directed RNA polymerase</keyword>
<protein>
    <recommendedName>
        <fullName evidence="9">DNA primase</fullName>
        <ecNumber evidence="9">2.7.7.-</ecNumber>
    </recommendedName>
</protein>
<dbReference type="Pfam" id="PF01896">
    <property type="entry name" value="DNA_primase_S"/>
    <property type="match status" value="1"/>
</dbReference>
<comment type="similarity">
    <text evidence="1 9">Belongs to the eukaryotic-type primase small subunit family.</text>
</comment>
<gene>
    <name evidence="10" type="ORF">C3L33_08487</name>
</gene>
<evidence type="ECO:0000256" key="1">
    <source>
        <dbReference type="ARBA" id="ARBA00009762"/>
    </source>
</evidence>
<evidence type="ECO:0000256" key="5">
    <source>
        <dbReference type="ARBA" id="ARBA00022695"/>
    </source>
</evidence>
<organism evidence="10 11">
    <name type="scientific">Rhododendron williamsianum</name>
    <dbReference type="NCBI Taxonomy" id="262921"/>
    <lineage>
        <taxon>Eukaryota</taxon>
        <taxon>Viridiplantae</taxon>
        <taxon>Streptophyta</taxon>
        <taxon>Embryophyta</taxon>
        <taxon>Tracheophyta</taxon>
        <taxon>Spermatophyta</taxon>
        <taxon>Magnoliopsida</taxon>
        <taxon>eudicotyledons</taxon>
        <taxon>Gunneridae</taxon>
        <taxon>Pentapetalae</taxon>
        <taxon>asterids</taxon>
        <taxon>Ericales</taxon>
        <taxon>Ericaceae</taxon>
        <taxon>Ericoideae</taxon>
        <taxon>Rhodoreae</taxon>
        <taxon>Rhododendron</taxon>
    </lineage>
</organism>
<keyword evidence="6 9" id="KW-0235">DNA replication</keyword>
<dbReference type="CDD" id="cd04860">
    <property type="entry name" value="AE_Prim_S"/>
    <property type="match status" value="1"/>
</dbReference>
<dbReference type="OrthoDB" id="19606at2759"/>
<dbReference type="InterPro" id="IPR002755">
    <property type="entry name" value="DNA_primase_S"/>
</dbReference>
<evidence type="ECO:0000313" key="10">
    <source>
        <dbReference type="EMBL" id="KAE9459594.1"/>
    </source>
</evidence>
<keyword evidence="5" id="KW-0548">Nucleotidyltransferase</keyword>
<evidence type="ECO:0000256" key="6">
    <source>
        <dbReference type="ARBA" id="ARBA00022705"/>
    </source>
</evidence>
<evidence type="ECO:0000256" key="4">
    <source>
        <dbReference type="ARBA" id="ARBA00022679"/>
    </source>
</evidence>
<dbReference type="GO" id="GO:0006269">
    <property type="term" value="P:DNA replication, synthesis of primer"/>
    <property type="evidence" value="ECO:0007669"/>
    <property type="project" value="UniProtKB-KW"/>
</dbReference>
<evidence type="ECO:0000313" key="11">
    <source>
        <dbReference type="Proteomes" id="UP000428333"/>
    </source>
</evidence>
<dbReference type="GO" id="GO:0003899">
    <property type="term" value="F:DNA-directed RNA polymerase activity"/>
    <property type="evidence" value="ECO:0007669"/>
    <property type="project" value="InterPro"/>
</dbReference>
<sequence length="473" mass="53937">MTGDEAGNGRDDMLIDGCEPEPSQENAVPDGFNADYLKVYYGKLFPHDDMFRWMSYGNDGKHPGCDQSYFGRREFSFTLDNDIYLRFQSFNSASDMEKSINEKCPFKIDIGPVYNVDLLITYQLCSRIHFPVSNYSSSPYHHTCSYGDSSYFWVLQPAKRHAYAQAGDNGFTPVERELVFDVDITDYDDVRYCCSGADVCLDCWPLMTVAIKVIDSGLRGLLLISNADDFGFNHILWVYSGRRGVHCWVCDGKARRLNNEQRAAIADYFRVYKGNENSQKKVTLTGHALHPFLARSYSEVLGLGRCVEEIVFSYAYPRLDMELLCTCSVVNLLTFFPGRVCVPIDPDFCEEFDPTTVPTLAELLGELNMGVMRSDGNDEWDKTSLGKSVRYFRSYFLQPLLKSCKHLMCNLPTLIAPSIKEQEQDKNPLGICHPRLQKQLILLERRLGFRNMTGPWKLYTCSNSNPKDAIFRA</sequence>
<dbReference type="GO" id="GO:0005658">
    <property type="term" value="C:alpha DNA polymerase:primase complex"/>
    <property type="evidence" value="ECO:0007669"/>
    <property type="project" value="UniProtKB-ARBA"/>
</dbReference>
<comment type="caution">
    <text evidence="10">The sequence shown here is derived from an EMBL/GenBank/DDBJ whole genome shotgun (WGS) entry which is preliminary data.</text>
</comment>
<evidence type="ECO:0000256" key="7">
    <source>
        <dbReference type="ARBA" id="ARBA00022723"/>
    </source>
</evidence>
<dbReference type="Proteomes" id="UP000428333">
    <property type="component" value="Linkage Group LG05"/>
</dbReference>
<dbReference type="InterPro" id="IPR014052">
    <property type="entry name" value="DNA_primase_ssu_euk/arc"/>
</dbReference>